<keyword evidence="3" id="KW-0808">Transferase</keyword>
<dbReference type="SUPFAM" id="SSF53756">
    <property type="entry name" value="UDP-Glycosyltransferase/glycogen phosphorylase"/>
    <property type="match status" value="1"/>
</dbReference>
<name>A0A328VHJ6_9CHLR</name>
<sequence>MRVALVHDYLNQMGGAERVVLALHELFPDAPLYTSIYDPKRVDPAFRRMDIRTSFMQKLPLVTSHHQPYLPFYPYAMESLDLRGYDLVLSSSSAFAKGVITRPETLHICYCHTPMRWCWNYEEYVEREQLGRLARSLLPFLISKLRLWDQVTAARVDHFIANSPVVAERIRKYYRREAVVIPPPVDASRFKFEPQARGDYFLIVSRLVPYKRIDLAIEACNALRLPLVIIGKGRDLPRLQRLAGPTIRFAGQLSDAEVLDYFAHCRALIFPGEEDFGITPLEAQASGRPVIAYGAGGALASVIGGVTGVFFHEQTVESLAAVLATFDERAFDPYRIREHALEFDKPRFQRRMLQFIEAKLAERQSHEQTLALPSVAVKGKPRGEAGASGAP</sequence>
<dbReference type="PANTHER" id="PTHR45947">
    <property type="entry name" value="SULFOQUINOVOSYL TRANSFERASE SQD2"/>
    <property type="match status" value="1"/>
</dbReference>
<dbReference type="Proteomes" id="UP000248706">
    <property type="component" value="Unassembled WGS sequence"/>
</dbReference>
<keyword evidence="4" id="KW-1185">Reference proteome</keyword>
<dbReference type="GO" id="GO:0016757">
    <property type="term" value="F:glycosyltransferase activity"/>
    <property type="evidence" value="ECO:0007669"/>
    <property type="project" value="InterPro"/>
</dbReference>
<evidence type="ECO:0000313" key="3">
    <source>
        <dbReference type="EMBL" id="RAQ95572.1"/>
    </source>
</evidence>
<feature type="domain" description="Glycosyl transferase family 1" evidence="2">
    <location>
        <begin position="187"/>
        <end position="325"/>
    </location>
</feature>
<evidence type="ECO:0000256" key="1">
    <source>
        <dbReference type="SAM" id="MobiDB-lite"/>
    </source>
</evidence>
<accession>A0A328VHJ6</accession>
<evidence type="ECO:0000313" key="4">
    <source>
        <dbReference type="Proteomes" id="UP000248706"/>
    </source>
</evidence>
<gene>
    <name evidence="3" type="ORF">A4R35_08500</name>
</gene>
<evidence type="ECO:0000259" key="2">
    <source>
        <dbReference type="Pfam" id="PF00534"/>
    </source>
</evidence>
<organism evidence="3 4">
    <name type="scientific">Thermogemmatispora tikiterensis</name>
    <dbReference type="NCBI Taxonomy" id="1825093"/>
    <lineage>
        <taxon>Bacteria</taxon>
        <taxon>Bacillati</taxon>
        <taxon>Chloroflexota</taxon>
        <taxon>Ktedonobacteria</taxon>
        <taxon>Thermogemmatisporales</taxon>
        <taxon>Thermogemmatisporaceae</taxon>
        <taxon>Thermogemmatispora</taxon>
    </lineage>
</organism>
<reference evidence="3 4" key="1">
    <citation type="submission" date="2016-08" db="EMBL/GenBank/DDBJ databases">
        <title>Analysis of Carbohydrate Active Enzymes in Thermogemmatispora T81 Reveals Carbohydrate Degradation Ability.</title>
        <authorList>
            <person name="Tomazini A."/>
            <person name="Lal S."/>
            <person name="Stott M."/>
            <person name="Henrissat B."/>
            <person name="Polikarpov I."/>
            <person name="Sparling R."/>
            <person name="Levin D.B."/>
        </authorList>
    </citation>
    <scope>NUCLEOTIDE SEQUENCE [LARGE SCALE GENOMIC DNA]</scope>
    <source>
        <strain evidence="3 4">T81</strain>
    </source>
</reference>
<dbReference type="EMBL" id="MCIF01000002">
    <property type="protein sequence ID" value="RAQ95572.1"/>
    <property type="molecule type" value="Genomic_DNA"/>
</dbReference>
<dbReference type="Gene3D" id="3.40.50.2000">
    <property type="entry name" value="Glycogen Phosphorylase B"/>
    <property type="match status" value="2"/>
</dbReference>
<dbReference type="RefSeq" id="WP_112428411.1">
    <property type="nucleotide sequence ID" value="NZ_MCIF01000002.1"/>
</dbReference>
<protein>
    <submittedName>
        <fullName evidence="3">Glycosyl transferase</fullName>
    </submittedName>
</protein>
<dbReference type="InterPro" id="IPR001296">
    <property type="entry name" value="Glyco_trans_1"/>
</dbReference>
<dbReference type="AlphaFoldDB" id="A0A328VHJ6"/>
<dbReference type="InterPro" id="IPR050194">
    <property type="entry name" value="Glycosyltransferase_grp1"/>
</dbReference>
<proteinExistence type="predicted"/>
<comment type="caution">
    <text evidence="3">The sequence shown here is derived from an EMBL/GenBank/DDBJ whole genome shotgun (WGS) entry which is preliminary data.</text>
</comment>
<dbReference type="OrthoDB" id="9801609at2"/>
<feature type="region of interest" description="Disordered" evidence="1">
    <location>
        <begin position="371"/>
        <end position="391"/>
    </location>
</feature>
<dbReference type="PANTHER" id="PTHR45947:SF3">
    <property type="entry name" value="SULFOQUINOVOSYL TRANSFERASE SQD2"/>
    <property type="match status" value="1"/>
</dbReference>
<dbReference type="Pfam" id="PF00534">
    <property type="entry name" value="Glycos_transf_1"/>
    <property type="match status" value="1"/>
</dbReference>